<evidence type="ECO:0000313" key="2">
    <source>
        <dbReference type="EMBL" id="RMX40525.1"/>
    </source>
</evidence>
<feature type="compositionally biased region" description="Basic and acidic residues" evidence="1">
    <location>
        <begin position="87"/>
        <end position="97"/>
    </location>
</feature>
<feature type="compositionally biased region" description="Basic residues" evidence="1">
    <location>
        <begin position="36"/>
        <end position="45"/>
    </location>
</feature>
<evidence type="ECO:0000256" key="1">
    <source>
        <dbReference type="SAM" id="MobiDB-lite"/>
    </source>
</evidence>
<feature type="region of interest" description="Disordered" evidence="1">
    <location>
        <begin position="176"/>
        <end position="208"/>
    </location>
</feature>
<accession>A0A3M6TGJ4</accession>
<feature type="region of interest" description="Disordered" evidence="1">
    <location>
        <begin position="1"/>
        <end position="163"/>
    </location>
</feature>
<feature type="compositionally biased region" description="Polar residues" evidence="1">
    <location>
        <begin position="70"/>
        <end position="86"/>
    </location>
</feature>
<organism evidence="2 3">
    <name type="scientific">Pocillopora damicornis</name>
    <name type="common">Cauliflower coral</name>
    <name type="synonym">Millepora damicornis</name>
    <dbReference type="NCBI Taxonomy" id="46731"/>
    <lineage>
        <taxon>Eukaryota</taxon>
        <taxon>Metazoa</taxon>
        <taxon>Cnidaria</taxon>
        <taxon>Anthozoa</taxon>
        <taxon>Hexacorallia</taxon>
        <taxon>Scleractinia</taxon>
        <taxon>Astrocoeniina</taxon>
        <taxon>Pocilloporidae</taxon>
        <taxon>Pocillopora</taxon>
    </lineage>
</organism>
<proteinExistence type="predicted"/>
<dbReference type="Proteomes" id="UP000275408">
    <property type="component" value="Unassembled WGS sequence"/>
</dbReference>
<gene>
    <name evidence="2" type="ORF">pdam_00007530</name>
</gene>
<sequence length="226" mass="25385">MAKTRDSAFDNFDNDSTNSADECSDDFSPIEIRNFGNKKRHRKRSASLPFIEGSNGGLWKGLVAAKSKETQSVQSKVGNSRGTRTGNEWKSDLHTDETMELSNQRLQDGNRPTRRSSSMPEFYSRSDSGKKVSHRRTVGSGPKTRNKTDETVARNLELSDDESKTLRLPIISGGESLKWANDQNGNQVESSSRRSPESTTLQRKTYLPHINSKNGTFFVKSRYSEK</sequence>
<reference evidence="2 3" key="1">
    <citation type="journal article" date="2018" name="Sci. Rep.">
        <title>Comparative analysis of the Pocillopora damicornis genome highlights role of immune system in coral evolution.</title>
        <authorList>
            <person name="Cunning R."/>
            <person name="Bay R.A."/>
            <person name="Gillette P."/>
            <person name="Baker A.C."/>
            <person name="Traylor-Knowles N."/>
        </authorList>
    </citation>
    <scope>NUCLEOTIDE SEQUENCE [LARGE SCALE GENOMIC DNA]</scope>
    <source>
        <strain evidence="2">RSMAS</strain>
        <tissue evidence="2">Whole animal</tissue>
    </source>
</reference>
<name>A0A3M6TGJ4_POCDA</name>
<comment type="caution">
    <text evidence="2">The sequence shown here is derived from an EMBL/GenBank/DDBJ whole genome shotgun (WGS) entry which is preliminary data.</text>
</comment>
<protein>
    <submittedName>
        <fullName evidence="2">Uncharacterized protein</fullName>
    </submittedName>
</protein>
<evidence type="ECO:0000313" key="3">
    <source>
        <dbReference type="Proteomes" id="UP000275408"/>
    </source>
</evidence>
<dbReference type="AlphaFoldDB" id="A0A3M6TGJ4"/>
<keyword evidence="3" id="KW-1185">Reference proteome</keyword>
<dbReference type="EMBL" id="RCHS01003618">
    <property type="protein sequence ID" value="RMX40525.1"/>
    <property type="molecule type" value="Genomic_DNA"/>
</dbReference>